<dbReference type="InterPro" id="IPR058752">
    <property type="entry name" value="RDRP_C_head"/>
</dbReference>
<keyword evidence="2" id="KW-0696">RNA-directed RNA polymerase</keyword>
<evidence type="ECO:0000313" key="3">
    <source>
        <dbReference type="EMBL" id="RHN41399.1"/>
    </source>
</evidence>
<evidence type="ECO:0000313" key="2">
    <source>
        <dbReference type="EMBL" id="KEH20017.1"/>
    </source>
</evidence>
<reference evidence="3" key="5">
    <citation type="journal article" date="2018" name="Nat. Plants">
        <title>Whole-genome landscape of Medicago truncatula symbiotic genes.</title>
        <authorList>
            <person name="Pecrix Y."/>
            <person name="Gamas P."/>
            <person name="Carrere S."/>
        </authorList>
    </citation>
    <scope>NUCLEOTIDE SEQUENCE</scope>
    <source>
        <tissue evidence="3">Leaves</tissue>
    </source>
</reference>
<dbReference type="AlphaFoldDB" id="A0A072TRJ2"/>
<proteinExistence type="predicted"/>
<keyword evidence="5" id="KW-1185">Reference proteome</keyword>
<keyword evidence="2" id="KW-0548">Nucleotidyltransferase</keyword>
<dbReference type="STRING" id="3880.A0A072TRJ2"/>
<protein>
    <submittedName>
        <fullName evidence="3">Putative RNA-dependent RNA polymerase, eukaryotic-type</fullName>
    </submittedName>
    <submittedName>
        <fullName evidence="2">RNA-dependent RNA polymerase family protein</fullName>
    </submittedName>
</protein>
<reference evidence="6" key="4">
    <citation type="journal article" date="2018" name="Nat. Plants">
        <title>Whole-genome landscape of Medicago truncatula symbiotic genes.</title>
        <authorList>
            <person name="Pecrix Y."/>
            <person name="Staton S.E."/>
            <person name="Sallet E."/>
            <person name="Lelandais-Briere C."/>
            <person name="Moreau S."/>
            <person name="Carrere S."/>
            <person name="Blein T."/>
            <person name="Jardinaud M.F."/>
            <person name="Latrasse D."/>
            <person name="Zouine M."/>
            <person name="Zahm M."/>
            <person name="Kreplak J."/>
            <person name="Mayjonade B."/>
            <person name="Satge C."/>
            <person name="Perez M."/>
            <person name="Cauet S."/>
            <person name="Marande W."/>
            <person name="Chantry-Darmon C."/>
            <person name="Lopez-Roques C."/>
            <person name="Bouchez O."/>
            <person name="Berard A."/>
            <person name="Debelle F."/>
            <person name="Munos S."/>
            <person name="Bendahmane A."/>
            <person name="Berges H."/>
            <person name="Niebel A."/>
            <person name="Buitink J."/>
            <person name="Frugier F."/>
            <person name="Benhamed M."/>
            <person name="Crespi M."/>
            <person name="Gouzy J."/>
            <person name="Gamas P."/>
        </authorList>
    </citation>
    <scope>NUCLEOTIDE SEQUENCE [LARGE SCALE GENOMIC DNA]</scope>
    <source>
        <strain evidence="6">cv. Jemalong A17</strain>
    </source>
</reference>
<accession>A0A072TRJ2</accession>
<reference evidence="4" key="3">
    <citation type="submission" date="2015-04" db="UniProtKB">
        <authorList>
            <consortium name="EnsemblPlants"/>
        </authorList>
    </citation>
    <scope>IDENTIFICATION</scope>
    <source>
        <strain evidence="4">cv. Jemalong A17</strain>
    </source>
</reference>
<dbReference type="OrthoDB" id="1433261at2759"/>
<name>A0A072TRJ2_MEDTR</name>
<dbReference type="HOGENOM" id="CLU_2282477_0_0_1"/>
<sequence>MSNALNGDRLNSNEEANEVIKMYKQKFDDAINVEDGSKGITDIYNEALAVYHVTYDYAIFKKDVGKCGFAWKVAGSVLVRFYAEKQNQKPLICSSSALREIFGS</sequence>
<dbReference type="Proteomes" id="UP000002051">
    <property type="component" value="Chromosome 8"/>
</dbReference>
<dbReference type="GO" id="GO:0003968">
    <property type="term" value="F:RNA-directed RNA polymerase activity"/>
    <property type="evidence" value="ECO:0007669"/>
    <property type="project" value="UniProtKB-KW"/>
</dbReference>
<keyword evidence="2" id="KW-0808">Transferase</keyword>
<feature type="domain" description="RDRP C-terminal head" evidence="1">
    <location>
        <begin position="12"/>
        <end position="94"/>
    </location>
</feature>
<evidence type="ECO:0000259" key="1">
    <source>
        <dbReference type="Pfam" id="PF26253"/>
    </source>
</evidence>
<dbReference type="Proteomes" id="UP000265566">
    <property type="component" value="Chromosome 8"/>
</dbReference>
<reference evidence="2 5" key="2">
    <citation type="journal article" date="2014" name="BMC Genomics">
        <title>An improved genome release (version Mt4.0) for the model legume Medicago truncatula.</title>
        <authorList>
            <person name="Tang H."/>
            <person name="Krishnakumar V."/>
            <person name="Bidwell S."/>
            <person name="Rosen B."/>
            <person name="Chan A."/>
            <person name="Zhou S."/>
            <person name="Gentzbittel L."/>
            <person name="Childs K.L."/>
            <person name="Yandell M."/>
            <person name="Gundlach H."/>
            <person name="Mayer K.F."/>
            <person name="Schwartz D.C."/>
            <person name="Town C.D."/>
        </authorList>
    </citation>
    <scope>GENOME REANNOTATION</scope>
    <source>
        <strain evidence="2">A17</strain>
        <strain evidence="4 5">cv. Jemalong A17</strain>
    </source>
</reference>
<dbReference type="Gramene" id="rna47717">
    <property type="protein sequence ID" value="RHN41399.1"/>
    <property type="gene ID" value="gene47717"/>
</dbReference>
<evidence type="ECO:0000313" key="6">
    <source>
        <dbReference type="Proteomes" id="UP000265566"/>
    </source>
</evidence>
<dbReference type="Pfam" id="PF26253">
    <property type="entry name" value="RdRP_head"/>
    <property type="match status" value="1"/>
</dbReference>
<dbReference type="EnsemblPlants" id="KEH20017">
    <property type="protein sequence ID" value="KEH20017"/>
    <property type="gene ID" value="MTR_8g064670"/>
</dbReference>
<dbReference type="EMBL" id="PSQE01000008">
    <property type="protein sequence ID" value="RHN41399.1"/>
    <property type="molecule type" value="Genomic_DNA"/>
</dbReference>
<gene>
    <name evidence="2" type="ordered locus">MTR_8g064670</name>
    <name evidence="3" type="ORF">MtrunA17_Chr8g0365671</name>
</gene>
<reference evidence="2 5" key="1">
    <citation type="journal article" date="2011" name="Nature">
        <title>The Medicago genome provides insight into the evolution of rhizobial symbioses.</title>
        <authorList>
            <person name="Young N.D."/>
            <person name="Debelle F."/>
            <person name="Oldroyd G.E."/>
            <person name="Geurts R."/>
            <person name="Cannon S.B."/>
            <person name="Udvardi M.K."/>
            <person name="Benedito V.A."/>
            <person name="Mayer K.F."/>
            <person name="Gouzy J."/>
            <person name="Schoof H."/>
            <person name="Van de Peer Y."/>
            <person name="Proost S."/>
            <person name="Cook D.R."/>
            <person name="Meyers B.C."/>
            <person name="Spannagl M."/>
            <person name="Cheung F."/>
            <person name="De Mita S."/>
            <person name="Krishnakumar V."/>
            <person name="Gundlach H."/>
            <person name="Zhou S."/>
            <person name="Mudge J."/>
            <person name="Bharti A.K."/>
            <person name="Murray J.D."/>
            <person name="Naoumkina M.A."/>
            <person name="Rosen B."/>
            <person name="Silverstein K.A."/>
            <person name="Tang H."/>
            <person name="Rombauts S."/>
            <person name="Zhao P.X."/>
            <person name="Zhou P."/>
            <person name="Barbe V."/>
            <person name="Bardou P."/>
            <person name="Bechner M."/>
            <person name="Bellec A."/>
            <person name="Berger A."/>
            <person name="Berges H."/>
            <person name="Bidwell S."/>
            <person name="Bisseling T."/>
            <person name="Choisne N."/>
            <person name="Couloux A."/>
            <person name="Denny R."/>
            <person name="Deshpande S."/>
            <person name="Dai X."/>
            <person name="Doyle J.J."/>
            <person name="Dudez A.M."/>
            <person name="Farmer A.D."/>
            <person name="Fouteau S."/>
            <person name="Franken C."/>
            <person name="Gibelin C."/>
            <person name="Gish J."/>
            <person name="Goldstein S."/>
            <person name="Gonzalez A.J."/>
            <person name="Green P.J."/>
            <person name="Hallab A."/>
            <person name="Hartog M."/>
            <person name="Hua A."/>
            <person name="Humphray S.J."/>
            <person name="Jeong D.H."/>
            <person name="Jing Y."/>
            <person name="Jocker A."/>
            <person name="Kenton S.M."/>
            <person name="Kim D.J."/>
            <person name="Klee K."/>
            <person name="Lai H."/>
            <person name="Lang C."/>
            <person name="Lin S."/>
            <person name="Macmil S.L."/>
            <person name="Magdelenat G."/>
            <person name="Matthews L."/>
            <person name="McCorrison J."/>
            <person name="Monaghan E.L."/>
            <person name="Mun J.H."/>
            <person name="Najar F.Z."/>
            <person name="Nicholson C."/>
            <person name="Noirot C."/>
            <person name="O'Bleness M."/>
            <person name="Paule C.R."/>
            <person name="Poulain J."/>
            <person name="Prion F."/>
            <person name="Qin B."/>
            <person name="Qu C."/>
            <person name="Retzel E.F."/>
            <person name="Riddle C."/>
            <person name="Sallet E."/>
            <person name="Samain S."/>
            <person name="Samson N."/>
            <person name="Sanders I."/>
            <person name="Saurat O."/>
            <person name="Scarpelli C."/>
            <person name="Schiex T."/>
            <person name="Segurens B."/>
            <person name="Severin A.J."/>
            <person name="Sherrier D.J."/>
            <person name="Shi R."/>
            <person name="Sims S."/>
            <person name="Singer S.R."/>
            <person name="Sinharoy S."/>
            <person name="Sterck L."/>
            <person name="Viollet A."/>
            <person name="Wang B.B."/>
            <person name="Wang K."/>
            <person name="Wang M."/>
            <person name="Wang X."/>
            <person name="Warfsmann J."/>
            <person name="Weissenbach J."/>
            <person name="White D.D."/>
            <person name="White J.D."/>
            <person name="Wiley G.B."/>
            <person name="Wincker P."/>
            <person name="Xing Y."/>
            <person name="Yang L."/>
            <person name="Yao Z."/>
            <person name="Ying F."/>
            <person name="Zhai J."/>
            <person name="Zhou L."/>
            <person name="Zuber A."/>
            <person name="Denarie J."/>
            <person name="Dixon R.A."/>
            <person name="May G.D."/>
            <person name="Schwartz D.C."/>
            <person name="Rogers J."/>
            <person name="Quetier F."/>
            <person name="Town C.D."/>
            <person name="Roe B.A."/>
        </authorList>
    </citation>
    <scope>NUCLEOTIDE SEQUENCE [LARGE SCALE GENOMIC DNA]</scope>
    <source>
        <strain evidence="2">A17</strain>
        <strain evidence="4 5">cv. Jemalong A17</strain>
    </source>
</reference>
<organism evidence="2 5">
    <name type="scientific">Medicago truncatula</name>
    <name type="common">Barrel medic</name>
    <name type="synonym">Medicago tribuloides</name>
    <dbReference type="NCBI Taxonomy" id="3880"/>
    <lineage>
        <taxon>Eukaryota</taxon>
        <taxon>Viridiplantae</taxon>
        <taxon>Streptophyta</taxon>
        <taxon>Embryophyta</taxon>
        <taxon>Tracheophyta</taxon>
        <taxon>Spermatophyta</taxon>
        <taxon>Magnoliopsida</taxon>
        <taxon>eudicotyledons</taxon>
        <taxon>Gunneridae</taxon>
        <taxon>Pentapetalae</taxon>
        <taxon>rosids</taxon>
        <taxon>fabids</taxon>
        <taxon>Fabales</taxon>
        <taxon>Fabaceae</taxon>
        <taxon>Papilionoideae</taxon>
        <taxon>50 kb inversion clade</taxon>
        <taxon>NPAAA clade</taxon>
        <taxon>Hologalegina</taxon>
        <taxon>IRL clade</taxon>
        <taxon>Trifolieae</taxon>
        <taxon>Medicago</taxon>
    </lineage>
</organism>
<evidence type="ECO:0000313" key="5">
    <source>
        <dbReference type="Proteomes" id="UP000002051"/>
    </source>
</evidence>
<evidence type="ECO:0000313" key="4">
    <source>
        <dbReference type="EnsemblPlants" id="KEH20017"/>
    </source>
</evidence>
<dbReference type="EMBL" id="CM001224">
    <property type="protein sequence ID" value="KEH20017.1"/>
    <property type="molecule type" value="Genomic_DNA"/>
</dbReference>